<protein>
    <recommendedName>
        <fullName evidence="2">Restriction alleviation protein, Lar family</fullName>
    </recommendedName>
</protein>
<organism evidence="1">
    <name type="scientific">Dictyoglomus turgidum</name>
    <dbReference type="NCBI Taxonomy" id="513050"/>
    <lineage>
        <taxon>Bacteria</taxon>
        <taxon>Pseudomonadati</taxon>
        <taxon>Dictyoglomota</taxon>
        <taxon>Dictyoglomia</taxon>
        <taxon>Dictyoglomales</taxon>
        <taxon>Dictyoglomaceae</taxon>
        <taxon>Dictyoglomus</taxon>
    </lineage>
</organism>
<evidence type="ECO:0008006" key="2">
    <source>
        <dbReference type="Google" id="ProtNLM"/>
    </source>
</evidence>
<comment type="caution">
    <text evidence="1">The sequence shown here is derived from an EMBL/GenBank/DDBJ whole genome shotgun (WGS) entry which is preliminary data.</text>
</comment>
<accession>A0A7C3SN55</accession>
<proteinExistence type="predicted"/>
<gene>
    <name evidence="1" type="ORF">ENV35_03880</name>
</gene>
<evidence type="ECO:0000313" key="1">
    <source>
        <dbReference type="EMBL" id="HGB30998.1"/>
    </source>
</evidence>
<name>A0A7C3SN55_9BACT</name>
<dbReference type="SUPFAM" id="SSF57783">
    <property type="entry name" value="Zinc beta-ribbon"/>
    <property type="match status" value="1"/>
</dbReference>
<dbReference type="AlphaFoldDB" id="A0A7C3SN55"/>
<dbReference type="EMBL" id="DTGA01000091">
    <property type="protein sequence ID" value="HGB30998.1"/>
    <property type="molecule type" value="Genomic_DNA"/>
</dbReference>
<sequence>MRTAQVKEQDRKFINATGIRCPKCGGNDIRVVYGWAGSYYDLECSSCGNSWTVDFDSKNKKWEVRNET</sequence>
<reference evidence="1" key="1">
    <citation type="journal article" date="2020" name="mSystems">
        <title>Genome- and Community-Level Interaction Insights into Carbon Utilization and Element Cycling Functions of Hydrothermarchaeota in Hydrothermal Sediment.</title>
        <authorList>
            <person name="Zhou Z."/>
            <person name="Liu Y."/>
            <person name="Xu W."/>
            <person name="Pan J."/>
            <person name="Luo Z.H."/>
            <person name="Li M."/>
        </authorList>
    </citation>
    <scope>NUCLEOTIDE SEQUENCE [LARGE SCALE GENOMIC DNA]</scope>
    <source>
        <strain evidence="1">SpSt-751</strain>
    </source>
</reference>